<dbReference type="Proteomes" id="UP001500037">
    <property type="component" value="Unassembled WGS sequence"/>
</dbReference>
<dbReference type="PROSITE" id="PS50231">
    <property type="entry name" value="RICIN_B_LECTIN"/>
    <property type="match status" value="1"/>
</dbReference>
<keyword evidence="4" id="KW-1185">Reference proteome</keyword>
<accession>A0ABN1WJZ4</accession>
<feature type="domain" description="Ricin B lectin" evidence="2">
    <location>
        <begin position="62"/>
        <end position="176"/>
    </location>
</feature>
<evidence type="ECO:0000313" key="3">
    <source>
        <dbReference type="EMBL" id="GAA1251784.1"/>
    </source>
</evidence>
<dbReference type="SMART" id="SM00458">
    <property type="entry name" value="RICIN"/>
    <property type="match status" value="1"/>
</dbReference>
<dbReference type="Pfam" id="PF00652">
    <property type="entry name" value="Ricin_B_lectin"/>
    <property type="match status" value="1"/>
</dbReference>
<feature type="region of interest" description="Disordered" evidence="1">
    <location>
        <begin position="1"/>
        <end position="61"/>
    </location>
</feature>
<name>A0ABN1WJZ4_9ACTN</name>
<sequence length="180" mass="18036">MLTGSPAAWPTVAPSSAGPTSPAPTSPAPVPARPSATPEPPRTPAPDPPGQPPATPEPPVGTRLLVVQSTGGCLTARPDGSTVVRLCDGRAEQRWSPVDGALRTLGGAFCLAPLGAPSRPGTPVGVLPCTGSAGQVWHFEADGSLTGVPSGLCLDVLGRAAGSAAPRLWPCERRPGRGPR</sequence>
<evidence type="ECO:0000259" key="2">
    <source>
        <dbReference type="SMART" id="SM00458"/>
    </source>
</evidence>
<dbReference type="InterPro" id="IPR000772">
    <property type="entry name" value="Ricin_B_lectin"/>
</dbReference>
<organism evidence="3 4">
    <name type="scientific">Kitasatospora nipponensis</name>
    <dbReference type="NCBI Taxonomy" id="258049"/>
    <lineage>
        <taxon>Bacteria</taxon>
        <taxon>Bacillati</taxon>
        <taxon>Actinomycetota</taxon>
        <taxon>Actinomycetes</taxon>
        <taxon>Kitasatosporales</taxon>
        <taxon>Streptomycetaceae</taxon>
        <taxon>Kitasatospora</taxon>
    </lineage>
</organism>
<dbReference type="InterPro" id="IPR035992">
    <property type="entry name" value="Ricin_B-like_lectins"/>
</dbReference>
<reference evidence="3 4" key="1">
    <citation type="journal article" date="2019" name="Int. J. Syst. Evol. Microbiol.">
        <title>The Global Catalogue of Microorganisms (GCM) 10K type strain sequencing project: providing services to taxonomists for standard genome sequencing and annotation.</title>
        <authorList>
            <consortium name="The Broad Institute Genomics Platform"/>
            <consortium name="The Broad Institute Genome Sequencing Center for Infectious Disease"/>
            <person name="Wu L."/>
            <person name="Ma J."/>
        </authorList>
    </citation>
    <scope>NUCLEOTIDE SEQUENCE [LARGE SCALE GENOMIC DNA]</scope>
    <source>
        <strain evidence="3 4">JCM 13004</strain>
    </source>
</reference>
<dbReference type="SUPFAM" id="SSF50370">
    <property type="entry name" value="Ricin B-like lectins"/>
    <property type="match status" value="1"/>
</dbReference>
<evidence type="ECO:0000313" key="4">
    <source>
        <dbReference type="Proteomes" id="UP001500037"/>
    </source>
</evidence>
<proteinExistence type="predicted"/>
<dbReference type="EMBL" id="BAAALF010000097">
    <property type="protein sequence ID" value="GAA1251784.1"/>
    <property type="molecule type" value="Genomic_DNA"/>
</dbReference>
<feature type="compositionally biased region" description="Low complexity" evidence="1">
    <location>
        <begin position="10"/>
        <end position="20"/>
    </location>
</feature>
<comment type="caution">
    <text evidence="3">The sequence shown here is derived from an EMBL/GenBank/DDBJ whole genome shotgun (WGS) entry which is preliminary data.</text>
</comment>
<protein>
    <recommendedName>
        <fullName evidence="2">Ricin B lectin domain-containing protein</fullName>
    </recommendedName>
</protein>
<gene>
    <name evidence="3" type="ORF">GCM10009665_48090</name>
</gene>
<evidence type="ECO:0000256" key="1">
    <source>
        <dbReference type="SAM" id="MobiDB-lite"/>
    </source>
</evidence>
<dbReference type="Gene3D" id="2.80.10.50">
    <property type="match status" value="1"/>
</dbReference>
<feature type="compositionally biased region" description="Pro residues" evidence="1">
    <location>
        <begin position="21"/>
        <end position="59"/>
    </location>
</feature>